<reference evidence="7" key="1">
    <citation type="submission" date="2021-10" db="EMBL/GenBank/DDBJ databases">
        <authorList>
            <person name="Piombo E."/>
        </authorList>
    </citation>
    <scope>NUCLEOTIDE SEQUENCE</scope>
</reference>
<sequence>MPHSNTSAQRPPVYYIGHAGVPLLFGDDEITVTARENLRAIGHEILSLEPRPKAIIAFSGHFEAGEIHGPNTIEGRRGYLTDTWQHDFVGDFHDTHPYVYKYEWDHQDAPKLGNEIWRYLKDKGLKAKRVERGVDHGVWVPFKVMFPPERPLDIPLIQVSTFHGYDLESQIKLGEVFESLREEGYLILGSGMAVHSFPSIEEIKNASTENERVLAKKRVLQETRNFDSFVREAVAENEPVARKNALLALESRHEFKRSHPTVERQELQEKQRLNL</sequence>
<evidence type="ECO:0000259" key="6">
    <source>
        <dbReference type="Pfam" id="PF02900"/>
    </source>
</evidence>
<keyword evidence="4" id="KW-0862">Zinc</keyword>
<name>A0A9N9YE45_9HYPO</name>
<evidence type="ECO:0000313" key="7">
    <source>
        <dbReference type="EMBL" id="CAH0015697.1"/>
    </source>
</evidence>
<proteinExistence type="inferred from homology"/>
<evidence type="ECO:0000256" key="4">
    <source>
        <dbReference type="ARBA" id="ARBA00022833"/>
    </source>
</evidence>
<gene>
    <name evidence="7" type="ORF">CRHIZ90672A_00007888</name>
</gene>
<comment type="cofactor">
    <cofactor evidence="1">
        <name>Zn(2+)</name>
        <dbReference type="ChEBI" id="CHEBI:29105"/>
    </cofactor>
</comment>
<keyword evidence="5" id="KW-0560">Oxidoreductase</keyword>
<dbReference type="CDD" id="cd07363">
    <property type="entry name" value="45_DOPA_Dioxygenase"/>
    <property type="match status" value="1"/>
</dbReference>
<keyword evidence="3" id="KW-0479">Metal-binding</keyword>
<dbReference type="SUPFAM" id="SSF53213">
    <property type="entry name" value="LigB-like"/>
    <property type="match status" value="1"/>
</dbReference>
<keyword evidence="8" id="KW-1185">Reference proteome</keyword>
<dbReference type="PANTHER" id="PTHR30096:SF0">
    <property type="entry name" value="4,5-DOPA DIOXYGENASE EXTRADIOL-LIKE PROTEIN"/>
    <property type="match status" value="1"/>
</dbReference>
<dbReference type="Pfam" id="PF02900">
    <property type="entry name" value="LigB"/>
    <property type="match status" value="1"/>
</dbReference>
<protein>
    <recommendedName>
        <fullName evidence="6">Extradiol ring-cleavage dioxygenase class III enzyme subunit B domain-containing protein</fullName>
    </recommendedName>
</protein>
<dbReference type="GO" id="GO:0016702">
    <property type="term" value="F:oxidoreductase activity, acting on single donors with incorporation of molecular oxygen, incorporation of two atoms of oxygen"/>
    <property type="evidence" value="ECO:0007669"/>
    <property type="project" value="UniProtKB-ARBA"/>
</dbReference>
<feature type="domain" description="Extradiol ring-cleavage dioxygenase class III enzyme subunit B" evidence="6">
    <location>
        <begin position="34"/>
        <end position="229"/>
    </location>
</feature>
<comment type="caution">
    <text evidence="7">The sequence shown here is derived from an EMBL/GenBank/DDBJ whole genome shotgun (WGS) entry which is preliminary data.</text>
</comment>
<dbReference type="Proteomes" id="UP000696573">
    <property type="component" value="Unassembled WGS sequence"/>
</dbReference>
<evidence type="ECO:0000256" key="5">
    <source>
        <dbReference type="ARBA" id="ARBA00023002"/>
    </source>
</evidence>
<organism evidence="7 8">
    <name type="scientific">Clonostachys rhizophaga</name>
    <dbReference type="NCBI Taxonomy" id="160324"/>
    <lineage>
        <taxon>Eukaryota</taxon>
        <taxon>Fungi</taxon>
        <taxon>Dikarya</taxon>
        <taxon>Ascomycota</taxon>
        <taxon>Pezizomycotina</taxon>
        <taxon>Sordariomycetes</taxon>
        <taxon>Hypocreomycetidae</taxon>
        <taxon>Hypocreales</taxon>
        <taxon>Bionectriaceae</taxon>
        <taxon>Clonostachys</taxon>
    </lineage>
</organism>
<accession>A0A9N9YE45</accession>
<dbReference type="PANTHER" id="PTHR30096">
    <property type="entry name" value="4,5-DOPA DIOXYGENASE EXTRADIOL-LIKE PROTEIN"/>
    <property type="match status" value="1"/>
</dbReference>
<dbReference type="GO" id="GO:0008198">
    <property type="term" value="F:ferrous iron binding"/>
    <property type="evidence" value="ECO:0007669"/>
    <property type="project" value="InterPro"/>
</dbReference>
<evidence type="ECO:0000256" key="1">
    <source>
        <dbReference type="ARBA" id="ARBA00001947"/>
    </source>
</evidence>
<dbReference type="PIRSF" id="PIRSF006157">
    <property type="entry name" value="Doxgns_DODA"/>
    <property type="match status" value="1"/>
</dbReference>
<dbReference type="InterPro" id="IPR014436">
    <property type="entry name" value="Extradiol_dOase_DODA"/>
</dbReference>
<dbReference type="Gene3D" id="3.40.830.10">
    <property type="entry name" value="LigB-like"/>
    <property type="match status" value="1"/>
</dbReference>
<dbReference type="InterPro" id="IPR004183">
    <property type="entry name" value="Xdiol_dOase_suB"/>
</dbReference>
<dbReference type="OrthoDB" id="7396853at2759"/>
<evidence type="ECO:0000313" key="8">
    <source>
        <dbReference type="Proteomes" id="UP000696573"/>
    </source>
</evidence>
<evidence type="ECO:0000256" key="3">
    <source>
        <dbReference type="ARBA" id="ARBA00022723"/>
    </source>
</evidence>
<dbReference type="EMBL" id="CABFNQ020000451">
    <property type="protein sequence ID" value="CAH0015697.1"/>
    <property type="molecule type" value="Genomic_DNA"/>
</dbReference>
<evidence type="ECO:0000256" key="2">
    <source>
        <dbReference type="ARBA" id="ARBA00007581"/>
    </source>
</evidence>
<dbReference type="AlphaFoldDB" id="A0A9N9YE45"/>
<dbReference type="GO" id="GO:0008270">
    <property type="term" value="F:zinc ion binding"/>
    <property type="evidence" value="ECO:0007669"/>
    <property type="project" value="InterPro"/>
</dbReference>
<comment type="similarity">
    <text evidence="2">Belongs to the DODA-type extradiol aromatic ring-opening dioxygenase family.</text>
</comment>